<dbReference type="PANTHER" id="PTHR47572">
    <property type="entry name" value="LIPOPROTEIN-RELATED"/>
    <property type="match status" value="1"/>
</dbReference>
<sequence>MTQHEPVTVEHQPIRVINNSVEIYSAEAEQFLSTDTPLQVLSEGYKWTEGPLWVADTSLASQGYLLFSDIPNNKIYQYIPGQGTALYLQPSGATGLVDGDYGQGSNGLLLNQQNQLVLMQQGDRRVAVMQSALSAPQPKFKTLAGYYQGKRLNSPNDAVYDSQGNLYFTDPPYGLAKILQDERKALDFQGVYRLSNQGQLTLLDDEITFPNGIGLSPDGKTLYVAVSDINNPVWYAYDVANNGQVTNKRVFFDAKQPNQKPHGLPDGMAVHSNGTLFATGPDGVWLFNPKGQVIAKVKTGKLTANCTLAENEKALYLSAHDTLMRIPLK</sequence>
<protein>
    <submittedName>
        <fullName evidence="3">Gluconolactonase</fullName>
    </submittedName>
</protein>
<dbReference type="InterPro" id="IPR011042">
    <property type="entry name" value="6-blade_b-propeller_TolB-like"/>
</dbReference>
<evidence type="ECO:0000313" key="4">
    <source>
        <dbReference type="Proteomes" id="UP000244441"/>
    </source>
</evidence>
<name>A0A2S0VXK3_9ALTE</name>
<feature type="domain" description="SMP-30/Gluconolactonase/LRE-like region" evidence="2">
    <location>
        <begin position="47"/>
        <end position="319"/>
    </location>
</feature>
<organism evidence="3 4">
    <name type="scientific">Saccharobesus litoralis</name>
    <dbReference type="NCBI Taxonomy" id="2172099"/>
    <lineage>
        <taxon>Bacteria</taxon>
        <taxon>Pseudomonadati</taxon>
        <taxon>Pseudomonadota</taxon>
        <taxon>Gammaproteobacteria</taxon>
        <taxon>Alteromonadales</taxon>
        <taxon>Alteromonadaceae</taxon>
        <taxon>Saccharobesus</taxon>
    </lineage>
</organism>
<reference evidence="3 4" key="1">
    <citation type="submission" date="2018-01" db="EMBL/GenBank/DDBJ databases">
        <title>Genome sequence of a Cantenovulum-like bacteria.</title>
        <authorList>
            <person name="Tan W.R."/>
            <person name="Lau N.-S."/>
            <person name="Go F."/>
            <person name="Amirul A.-A.A."/>
        </authorList>
    </citation>
    <scope>NUCLEOTIDE SEQUENCE [LARGE SCALE GENOMIC DNA]</scope>
    <source>
        <strain evidence="3 4">CCB-QB4</strain>
    </source>
</reference>
<dbReference type="InterPro" id="IPR051262">
    <property type="entry name" value="SMP-30/CGR1_Lactonase"/>
</dbReference>
<keyword evidence="1" id="KW-0378">Hydrolase</keyword>
<dbReference type="SUPFAM" id="SSF63829">
    <property type="entry name" value="Calcium-dependent phosphotriesterase"/>
    <property type="match status" value="1"/>
</dbReference>
<evidence type="ECO:0000256" key="1">
    <source>
        <dbReference type="ARBA" id="ARBA00022801"/>
    </source>
</evidence>
<dbReference type="GO" id="GO:0016787">
    <property type="term" value="F:hydrolase activity"/>
    <property type="evidence" value="ECO:0007669"/>
    <property type="project" value="UniProtKB-KW"/>
</dbReference>
<dbReference type="Pfam" id="PF08450">
    <property type="entry name" value="SGL"/>
    <property type="match status" value="1"/>
</dbReference>
<dbReference type="AlphaFoldDB" id="A0A2S0VXK3"/>
<accession>A0A2S0VXK3</accession>
<dbReference type="EMBL" id="CP026604">
    <property type="protein sequence ID" value="AWB68957.1"/>
    <property type="molecule type" value="Genomic_DNA"/>
</dbReference>
<proteinExistence type="predicted"/>
<evidence type="ECO:0000313" key="3">
    <source>
        <dbReference type="EMBL" id="AWB68957.1"/>
    </source>
</evidence>
<dbReference type="Gene3D" id="2.120.10.30">
    <property type="entry name" value="TolB, C-terminal domain"/>
    <property type="match status" value="1"/>
</dbReference>
<gene>
    <name evidence="3" type="ORF">C2869_07260</name>
</gene>
<dbReference type="Proteomes" id="UP000244441">
    <property type="component" value="Chromosome"/>
</dbReference>
<dbReference type="KEGG" id="cate:C2869_07260"/>
<keyword evidence="4" id="KW-1185">Reference proteome</keyword>
<dbReference type="PANTHER" id="PTHR47572:SF4">
    <property type="entry name" value="LACTONASE DRP35"/>
    <property type="match status" value="1"/>
</dbReference>
<evidence type="ECO:0000259" key="2">
    <source>
        <dbReference type="Pfam" id="PF08450"/>
    </source>
</evidence>
<dbReference type="OrthoDB" id="241638at2"/>
<dbReference type="InterPro" id="IPR013658">
    <property type="entry name" value="SGL"/>
</dbReference>